<accession>A0ABP6B1W6</accession>
<organism evidence="1 2">
    <name type="scientific">Pilimelia columellifera subsp. columellifera</name>
    <dbReference type="NCBI Taxonomy" id="706583"/>
    <lineage>
        <taxon>Bacteria</taxon>
        <taxon>Bacillati</taxon>
        <taxon>Actinomycetota</taxon>
        <taxon>Actinomycetes</taxon>
        <taxon>Micromonosporales</taxon>
        <taxon>Micromonosporaceae</taxon>
        <taxon>Pilimelia</taxon>
    </lineage>
</organism>
<comment type="caution">
    <text evidence="1">The sequence shown here is derived from an EMBL/GenBank/DDBJ whole genome shotgun (WGS) entry which is preliminary data.</text>
</comment>
<dbReference type="EMBL" id="BAAARY010000017">
    <property type="protein sequence ID" value="GAA2529565.1"/>
    <property type="molecule type" value="Genomic_DNA"/>
</dbReference>
<dbReference type="Pfam" id="PF13196">
    <property type="entry name" value="DUF4012"/>
    <property type="match status" value="1"/>
</dbReference>
<evidence type="ECO:0000313" key="2">
    <source>
        <dbReference type="Proteomes" id="UP001499978"/>
    </source>
</evidence>
<dbReference type="Proteomes" id="UP001499978">
    <property type="component" value="Unassembled WGS sequence"/>
</dbReference>
<evidence type="ECO:0000313" key="1">
    <source>
        <dbReference type="EMBL" id="GAA2529565.1"/>
    </source>
</evidence>
<evidence type="ECO:0008006" key="3">
    <source>
        <dbReference type="Google" id="ProtNLM"/>
    </source>
</evidence>
<keyword evidence="2" id="KW-1185">Reference proteome</keyword>
<dbReference type="RefSeq" id="WP_344173733.1">
    <property type="nucleotide sequence ID" value="NZ_BAAARY010000017.1"/>
</dbReference>
<proteinExistence type="predicted"/>
<dbReference type="InterPro" id="IPR025101">
    <property type="entry name" value="DUF4012"/>
</dbReference>
<protein>
    <recommendedName>
        <fullName evidence="3">DUF4012 domain-containing protein</fullName>
    </recommendedName>
</protein>
<sequence length="592" mass="61468">MSRRRRWRLVRRRALIGAGLTVALLAPCAVWAGMRGRSVQTHLVAAARLAQTLRQQVAAGEPAAAAATLTRLRAETDLAQDSAADPLWRAGTALPGVGDDIAAVNTVVAVLVELAAEGLPALARAAEGVNLTDLAPRAGVLPVGVIGEAAPTLDAAERSFARASTRVAAIPLDGLTAPVAAAVVKLRAELAAAASQTATVARAGRLIPAMLGADGPRVYLLMFQNLAEVRATGGMPGAFAVVRADRGRVRVIDQGSAAGLRPFPSPVLALDPARRALYSDRLGAFPADVNLTPDFPTAARLFAEMYRRRSGRTVDGVLATDPVALSYLLPALGPVPVAGGPTLTAGDVVRTLLSRVYLTIGSTQEQDRYFAAATRAVFQALTQRRPQPRALVDGLARATRERRLLVWSARPAEQRELATTDLAGQLPVVDGPRPLLGLYLNDGSGAKLGYYLRPAATVTAGRCWADGRRELTVRVQLSSVAPRSGLPRAVTGLALAGDPTTARTLLVLVAPARGGVVSATVDGRPTPLGAGRESGRPAAVLTLDVPAGGARVAQIAVVSGPGATGAPRLWTTPMATPWKVLHRSAESCTPAT</sequence>
<name>A0ABP6B1W6_9ACTN</name>
<reference evidence="2" key="1">
    <citation type="journal article" date="2019" name="Int. J. Syst. Evol. Microbiol.">
        <title>The Global Catalogue of Microorganisms (GCM) 10K type strain sequencing project: providing services to taxonomists for standard genome sequencing and annotation.</title>
        <authorList>
            <consortium name="The Broad Institute Genomics Platform"/>
            <consortium name="The Broad Institute Genome Sequencing Center for Infectious Disease"/>
            <person name="Wu L."/>
            <person name="Ma J."/>
        </authorList>
    </citation>
    <scope>NUCLEOTIDE SEQUENCE [LARGE SCALE GENOMIC DNA]</scope>
    <source>
        <strain evidence="2">JCM 3367</strain>
    </source>
</reference>
<gene>
    <name evidence="1" type="ORF">GCM10010201_31030</name>
</gene>